<dbReference type="GO" id="GO:0004497">
    <property type="term" value="F:monooxygenase activity"/>
    <property type="evidence" value="ECO:0007669"/>
    <property type="project" value="UniProtKB-KW"/>
</dbReference>
<keyword evidence="13" id="KW-0472">Membrane</keyword>
<dbReference type="PANTHER" id="PTHR24291:SF106">
    <property type="entry name" value="CYTOCHROME P450 4G1-RELATED"/>
    <property type="match status" value="1"/>
</dbReference>
<dbReference type="InterPro" id="IPR050196">
    <property type="entry name" value="Cytochrome_P450_Monoox"/>
</dbReference>
<evidence type="ECO:0000256" key="4">
    <source>
        <dbReference type="ARBA" id="ARBA00004406"/>
    </source>
</evidence>
<keyword evidence="8" id="KW-0256">Endoplasmic reticulum</keyword>
<keyword evidence="12" id="KW-0503">Monooxygenase</keyword>
<evidence type="ECO:0000256" key="12">
    <source>
        <dbReference type="ARBA" id="ARBA00023033"/>
    </source>
</evidence>
<evidence type="ECO:0000256" key="2">
    <source>
        <dbReference type="ARBA" id="ARBA00003690"/>
    </source>
</evidence>
<comment type="cofactor">
    <cofactor evidence="1 14">
        <name>heme</name>
        <dbReference type="ChEBI" id="CHEBI:30413"/>
    </cofactor>
</comment>
<dbReference type="GO" id="GO:0005506">
    <property type="term" value="F:iron ion binding"/>
    <property type="evidence" value="ECO:0007669"/>
    <property type="project" value="InterPro"/>
</dbReference>
<keyword evidence="7 14" id="KW-0479">Metal-binding</keyword>
<comment type="subcellular location">
    <subcellularLocation>
        <location evidence="4">Endoplasmic reticulum membrane</location>
        <topology evidence="4">Peripheral membrane protein</topology>
    </subcellularLocation>
    <subcellularLocation>
        <location evidence="3">Microsome membrane</location>
        <topology evidence="3">Peripheral membrane protein</topology>
    </subcellularLocation>
</comment>
<dbReference type="CDD" id="cd20628">
    <property type="entry name" value="CYP4"/>
    <property type="match status" value="1"/>
</dbReference>
<evidence type="ECO:0000256" key="8">
    <source>
        <dbReference type="ARBA" id="ARBA00022824"/>
    </source>
</evidence>
<sequence>MLSITCLSVPGHGSKTYYSFATKITTYVAAVKKKESLLFKPTAIGILSEDLDRVDRFIKTKLLTALRSLVFPHAQNSKMVAVIEPLVSNGFLSNAVFYPLIFISAALTALYIWQQQTNLYKHGNKIPGPTALPFLGNIHELAGIKNAGEIMQKALRIASPYQDIVKIWLGSKLIVFLVEPKDVEVILSSSVHLDKSTEYRMFQPWFGDGLLISSGDTWRTHRKLIAPAFHLNVLKSFMNQLNNNSRILVKRLDKEVNGKAFDVHDYAAEITVDMLLGEKKRLPFLELLIDTNQNGGPITEQQIREQVSTIMFENKVLQELDEIFGDSDRPATFNDTLNMKYLERVILETLRMFPPVPIIARRINNNLKLPSGFTLPSGTTAVIATYKLHRRPDIYTNPDEFNPDNFLPENMNNRHYYAYIPFSAGPRSCVGTSFPVLILSSSVYINKSTEYKFFKPWLGEGLLISTGNKWRSHRKLIAPTFHLNVLKSFVDLFNANSLAVVNKMRLEGGRVFDVHDYMSECTVEILLETAMGVSKKTQDKSGFEYAMAVMKMCDILHLRHTKIWLRPDWLFNLTRYGKDQMQLLDIIHGLTKKVIKSKKQEFSQGQKRYIDAPSTPEDAPVEVVDPALRLRDDLDEQDENDVGQKKRLAFLDLMIESSQKEGTLTDEEIKEEVDTIMFEGHDTTAAASSFFLSLMGIHQNIQDKVSQELDEIFGDSDRPVTYQDTLEMKYLERCLLETLRMYPPVPIIARQLQEDIKLASGDYILPEGATVIVATVKVHRRSDIYPDPDVFNPDHFLPERTQNRHYYSFIPFSAGPRSCVGRKYAMLKLKVILSTVLRNFRVYSDLTEKDFRLQADIILKRAEGFQVRMEPRARTPKSQ</sequence>
<keyword evidence="9" id="KW-0492">Microsome</keyword>
<dbReference type="EMBL" id="OB794399">
    <property type="protein sequence ID" value="CAD7430202.1"/>
    <property type="molecule type" value="Genomic_DNA"/>
</dbReference>
<dbReference type="PRINTS" id="PR00385">
    <property type="entry name" value="P450"/>
</dbReference>
<evidence type="ECO:0000313" key="15">
    <source>
        <dbReference type="EMBL" id="CAD7430202.1"/>
    </source>
</evidence>
<dbReference type="PROSITE" id="PS00086">
    <property type="entry name" value="CYTOCHROME_P450"/>
    <property type="match status" value="2"/>
</dbReference>
<gene>
    <name evidence="15" type="ORF">TMSB3V08_LOCUS6964</name>
</gene>
<dbReference type="SUPFAM" id="SSF48264">
    <property type="entry name" value="Cytochrome P450"/>
    <property type="match status" value="2"/>
</dbReference>
<dbReference type="FunFam" id="1.10.630.10:FF:000035">
    <property type="entry name" value="CYtochrome P450 family"/>
    <property type="match status" value="1"/>
</dbReference>
<dbReference type="InterPro" id="IPR002401">
    <property type="entry name" value="Cyt_P450_E_grp-I"/>
</dbReference>
<feature type="binding site" description="axial binding residue" evidence="14">
    <location>
        <position position="819"/>
    </location>
    <ligand>
        <name>heme</name>
        <dbReference type="ChEBI" id="CHEBI:30413"/>
    </ligand>
    <ligandPart>
        <name>Fe</name>
        <dbReference type="ChEBI" id="CHEBI:18248"/>
    </ligandPart>
</feature>
<keyword evidence="6 14" id="KW-0349">Heme</keyword>
<dbReference type="Gene3D" id="1.10.630.10">
    <property type="entry name" value="Cytochrome P450"/>
    <property type="match status" value="3"/>
</dbReference>
<keyword evidence="11 14" id="KW-0408">Iron</keyword>
<dbReference type="InterPro" id="IPR001128">
    <property type="entry name" value="Cyt_P450"/>
</dbReference>
<protein>
    <recommendedName>
        <fullName evidence="16">Cytochrome P450</fullName>
    </recommendedName>
</protein>
<dbReference type="InterPro" id="IPR017972">
    <property type="entry name" value="Cyt_P450_CS"/>
</dbReference>
<evidence type="ECO:0000256" key="1">
    <source>
        <dbReference type="ARBA" id="ARBA00001971"/>
    </source>
</evidence>
<evidence type="ECO:0000256" key="6">
    <source>
        <dbReference type="ARBA" id="ARBA00022617"/>
    </source>
</evidence>
<dbReference type="PANTHER" id="PTHR24291">
    <property type="entry name" value="CYTOCHROME P450 FAMILY 4"/>
    <property type="match status" value="1"/>
</dbReference>
<dbReference type="Pfam" id="PF00067">
    <property type="entry name" value="p450"/>
    <property type="match status" value="3"/>
</dbReference>
<evidence type="ECO:0000256" key="9">
    <source>
        <dbReference type="ARBA" id="ARBA00022848"/>
    </source>
</evidence>
<dbReference type="GO" id="GO:0005789">
    <property type="term" value="C:endoplasmic reticulum membrane"/>
    <property type="evidence" value="ECO:0007669"/>
    <property type="project" value="UniProtKB-SubCell"/>
</dbReference>
<name>A0A7R9HPJ6_9NEOP</name>
<evidence type="ECO:0000256" key="5">
    <source>
        <dbReference type="ARBA" id="ARBA00010617"/>
    </source>
</evidence>
<evidence type="ECO:0000256" key="7">
    <source>
        <dbReference type="ARBA" id="ARBA00022723"/>
    </source>
</evidence>
<dbReference type="InterPro" id="IPR036396">
    <property type="entry name" value="Cyt_P450_sf"/>
</dbReference>
<accession>A0A7R9HPJ6</accession>
<evidence type="ECO:0000256" key="14">
    <source>
        <dbReference type="PIRSR" id="PIRSR602401-1"/>
    </source>
</evidence>
<evidence type="ECO:0008006" key="16">
    <source>
        <dbReference type="Google" id="ProtNLM"/>
    </source>
</evidence>
<dbReference type="GO" id="GO:0016705">
    <property type="term" value="F:oxidoreductase activity, acting on paired donors, with incorporation or reduction of molecular oxygen"/>
    <property type="evidence" value="ECO:0007669"/>
    <property type="project" value="InterPro"/>
</dbReference>
<keyword evidence="10" id="KW-0560">Oxidoreductase</keyword>
<comment type="similarity">
    <text evidence="5">Belongs to the cytochrome P450 family.</text>
</comment>
<evidence type="ECO:0000256" key="3">
    <source>
        <dbReference type="ARBA" id="ARBA00004174"/>
    </source>
</evidence>
<evidence type="ECO:0000256" key="10">
    <source>
        <dbReference type="ARBA" id="ARBA00023002"/>
    </source>
</evidence>
<dbReference type="PRINTS" id="PR00463">
    <property type="entry name" value="EP450I"/>
</dbReference>
<reference evidence="15" key="1">
    <citation type="submission" date="2020-11" db="EMBL/GenBank/DDBJ databases">
        <authorList>
            <person name="Tran Van P."/>
        </authorList>
    </citation>
    <scope>NUCLEOTIDE SEQUENCE</scope>
</reference>
<evidence type="ECO:0000256" key="13">
    <source>
        <dbReference type="ARBA" id="ARBA00023136"/>
    </source>
</evidence>
<proteinExistence type="inferred from homology"/>
<dbReference type="GO" id="GO:0020037">
    <property type="term" value="F:heme binding"/>
    <property type="evidence" value="ECO:0007669"/>
    <property type="project" value="InterPro"/>
</dbReference>
<comment type="function">
    <text evidence="2">May be involved in the metabolism of insect hormones and in the breakdown of synthetic insecticides.</text>
</comment>
<evidence type="ECO:0000256" key="11">
    <source>
        <dbReference type="ARBA" id="ARBA00023004"/>
    </source>
</evidence>
<organism evidence="15">
    <name type="scientific">Timema monikensis</name>
    <dbReference type="NCBI Taxonomy" id="170555"/>
    <lineage>
        <taxon>Eukaryota</taxon>
        <taxon>Metazoa</taxon>
        <taxon>Ecdysozoa</taxon>
        <taxon>Arthropoda</taxon>
        <taxon>Hexapoda</taxon>
        <taxon>Insecta</taxon>
        <taxon>Pterygota</taxon>
        <taxon>Neoptera</taxon>
        <taxon>Polyneoptera</taxon>
        <taxon>Phasmatodea</taxon>
        <taxon>Timematodea</taxon>
        <taxon>Timematoidea</taxon>
        <taxon>Timematidae</taxon>
        <taxon>Timema</taxon>
    </lineage>
</organism>
<dbReference type="AlphaFoldDB" id="A0A7R9HPJ6"/>